<dbReference type="Pfam" id="PF24209">
    <property type="entry name" value="DUF7431"/>
    <property type="match status" value="1"/>
</dbReference>
<reference evidence="4 5" key="1">
    <citation type="submission" date="2015-10" db="EMBL/GenBank/DDBJ databases">
        <title>Genome analyses suggest a sexual origin of heterokaryosis in a supposedly ancient asexual fungus.</title>
        <authorList>
            <person name="Ropars J."/>
            <person name="Sedzielewska K."/>
            <person name="Noel J."/>
            <person name="Charron P."/>
            <person name="Farinelli L."/>
            <person name="Marton T."/>
            <person name="Kruger M."/>
            <person name="Pelin A."/>
            <person name="Brachmann A."/>
            <person name="Corradi N."/>
        </authorList>
    </citation>
    <scope>NUCLEOTIDE SEQUENCE [LARGE SCALE GENOMIC DNA]</scope>
    <source>
        <strain evidence="4 5">A4</strain>
    </source>
</reference>
<dbReference type="VEuPathDB" id="FungiDB:FUN_023786"/>
<name>A0A2I1H9Z1_9GLOM</name>
<feature type="region of interest" description="Disordered" evidence="1">
    <location>
        <begin position="269"/>
        <end position="293"/>
    </location>
</feature>
<dbReference type="Pfam" id="PF01823">
    <property type="entry name" value="MACPF"/>
    <property type="match status" value="1"/>
</dbReference>
<sequence length="662" mass="77315">MSKENLEKHEEKPITIKIVNGNKKGNEDEKDINITTKLNVKSKLLEIRKKLEENELIDMNYELLFYNDTYISYENEYDHTLESIMKENTVCLKKYPNPTPTYFIKKFNLDHRFIFIDDKDNNKVEIKEASKGILSHVCSKFTLDNETDDQYVEFNSKRSWTKNKNLFLSAETEIINFGSLGFSFSNRQDTNIQTEKRLSYKFTKVPKVTLKFDKLKLTREFNNEVNEITKLNDRCEKLRRIHKIQENLGNFVPTKIILGGMIQYHTEQSSDEYSTQKSQEGTANITSPGADVQGGFINEKSTTQSTGSNMRCSKLIGGEQQDIEKLDKDKWIKSLVNYENWVCIEFRDLISIFRLLDDDKLCKEISIILGKKILYYEVISKNVLLNYGEHYIVNLLDECEEIRKFINNKDAKCNIFATVVDNEEKKNIFFNCQIYRPQDEPQIVIYCFQKKQVLTHKLKIGFMIIGYDLNFNCNNTMRVDVEEFSSKDICHNKLQTGPNKFCIGIPVLRNLMLDDSIVIGHYFLKEGNSTKACVFSYCLNNKKFVELPSDFSFHILISMTDTTDEIPFEKRVWKKNCIDLEKFFKPTVTETNISSHPKYISVCTIKESCGPVFLKQKKKVVKLKHISCKCKKTCPQCKDKKNKSSDIRCNYFDLNKSCQICW</sequence>
<evidence type="ECO:0000313" key="4">
    <source>
        <dbReference type="EMBL" id="PKY55701.1"/>
    </source>
</evidence>
<dbReference type="AlphaFoldDB" id="A0A2I1H9Z1"/>
<proteinExistence type="predicted"/>
<evidence type="ECO:0000259" key="3">
    <source>
        <dbReference type="Pfam" id="PF24209"/>
    </source>
</evidence>
<dbReference type="VEuPathDB" id="FungiDB:RhiirFUN_001889"/>
<keyword evidence="5" id="KW-1185">Reference proteome</keyword>
<evidence type="ECO:0000259" key="2">
    <source>
        <dbReference type="Pfam" id="PF01823"/>
    </source>
</evidence>
<gene>
    <name evidence="4" type="ORF">RhiirA4_448473</name>
</gene>
<protein>
    <submittedName>
        <fullName evidence="4">Uncharacterized protein</fullName>
    </submittedName>
</protein>
<feature type="compositionally biased region" description="Polar residues" evidence="1">
    <location>
        <begin position="269"/>
        <end position="287"/>
    </location>
</feature>
<organism evidence="4 5">
    <name type="scientific">Rhizophagus irregularis</name>
    <dbReference type="NCBI Taxonomy" id="588596"/>
    <lineage>
        <taxon>Eukaryota</taxon>
        <taxon>Fungi</taxon>
        <taxon>Fungi incertae sedis</taxon>
        <taxon>Mucoromycota</taxon>
        <taxon>Glomeromycotina</taxon>
        <taxon>Glomeromycetes</taxon>
        <taxon>Glomerales</taxon>
        <taxon>Glomeraceae</taxon>
        <taxon>Rhizophagus</taxon>
    </lineage>
</organism>
<dbReference type="Proteomes" id="UP000234323">
    <property type="component" value="Unassembled WGS sequence"/>
</dbReference>
<evidence type="ECO:0000256" key="1">
    <source>
        <dbReference type="SAM" id="MobiDB-lite"/>
    </source>
</evidence>
<comment type="caution">
    <text evidence="4">The sequence shown here is derived from an EMBL/GenBank/DDBJ whole genome shotgun (WGS) entry which is preliminary data.</text>
</comment>
<dbReference type="InterPro" id="IPR020864">
    <property type="entry name" value="MACPF"/>
</dbReference>
<dbReference type="VEuPathDB" id="FungiDB:RhiirA1_394400"/>
<accession>A0A2I1H9Z1</accession>
<dbReference type="EMBL" id="LLXI01001934">
    <property type="protein sequence ID" value="PKY55701.1"/>
    <property type="molecule type" value="Genomic_DNA"/>
</dbReference>
<feature type="domain" description="MACPF" evidence="2">
    <location>
        <begin position="179"/>
        <end position="359"/>
    </location>
</feature>
<feature type="domain" description="DUF7431" evidence="3">
    <location>
        <begin position="373"/>
        <end position="634"/>
    </location>
</feature>
<evidence type="ECO:0000313" key="5">
    <source>
        <dbReference type="Proteomes" id="UP000234323"/>
    </source>
</evidence>
<dbReference type="InterPro" id="IPR055854">
    <property type="entry name" value="DUF7431"/>
</dbReference>